<dbReference type="HOGENOM" id="CLU_3082787_0_0_10"/>
<protein>
    <submittedName>
        <fullName evidence="1">Uncharacterized protein</fullName>
    </submittedName>
</protein>
<evidence type="ECO:0000313" key="2">
    <source>
        <dbReference type="Proteomes" id="UP000003598"/>
    </source>
</evidence>
<accession>G5SV24</accession>
<evidence type="ECO:0000313" key="1">
    <source>
        <dbReference type="EMBL" id="EHG98909.1"/>
    </source>
</evidence>
<reference evidence="1 2" key="1">
    <citation type="submission" date="2011-03" db="EMBL/GenBank/DDBJ databases">
        <authorList>
            <person name="Weinstock G."/>
            <person name="Sodergren E."/>
            <person name="Clifton S."/>
            <person name="Fulton L."/>
            <person name="Fulton B."/>
            <person name="Courtney L."/>
            <person name="Fronick C."/>
            <person name="Harrison M."/>
            <person name="Strong C."/>
            <person name="Farmer C."/>
            <person name="Delahaunty K."/>
            <person name="Markovic C."/>
            <person name="Hall O."/>
            <person name="Minx P."/>
            <person name="Tomlinson C."/>
            <person name="Mitreva M."/>
            <person name="Hou S."/>
            <person name="Chen J."/>
            <person name="Wollam A."/>
            <person name="Pepin K.H."/>
            <person name="Johnson M."/>
            <person name="Bhonagiri V."/>
            <person name="Zhang X."/>
            <person name="Suruliraj S."/>
            <person name="Warren W."/>
            <person name="Chinwalla A."/>
            <person name="Mardis E.R."/>
            <person name="Wilson R.K."/>
        </authorList>
    </citation>
    <scope>NUCLEOTIDE SEQUENCE [LARGE SCALE GENOMIC DNA]</scope>
    <source>
        <strain evidence="1 2">YIT 11840</strain>
    </source>
</reference>
<comment type="caution">
    <text evidence="1">The sequence shown here is derived from an EMBL/GenBank/DDBJ whole genome shotgun (WGS) entry which is preliminary data.</text>
</comment>
<keyword evidence="2" id="KW-1185">Reference proteome</keyword>
<proteinExistence type="predicted"/>
<gene>
    <name evidence="1" type="ORF">HMPREF9441_03238</name>
</gene>
<sequence length="52" mass="6130">MRYRQDLNLHELSALSNPSGWVKLQYSSCVYQFRHGTVCPSYPHRPEGRCFN</sequence>
<organism evidence="1 2">
    <name type="scientific">Paraprevotella clara YIT 11840</name>
    <dbReference type="NCBI Taxonomy" id="762968"/>
    <lineage>
        <taxon>Bacteria</taxon>
        <taxon>Pseudomonadati</taxon>
        <taxon>Bacteroidota</taxon>
        <taxon>Bacteroidia</taxon>
        <taxon>Bacteroidales</taxon>
        <taxon>Prevotellaceae</taxon>
        <taxon>Paraprevotella</taxon>
    </lineage>
</organism>
<dbReference type="EMBL" id="AFFY01000049">
    <property type="protein sequence ID" value="EHG98909.1"/>
    <property type="molecule type" value="Genomic_DNA"/>
</dbReference>
<dbReference type="AlphaFoldDB" id="G5SV24"/>
<dbReference type="Proteomes" id="UP000003598">
    <property type="component" value="Unassembled WGS sequence"/>
</dbReference>
<name>G5SV24_9BACT</name>
<dbReference type="STRING" id="762968.HMPREF9441_03238"/>